<feature type="domain" description="Expansin-like CBD" evidence="5">
    <location>
        <begin position="133"/>
        <end position="214"/>
    </location>
</feature>
<dbReference type="SMART" id="SM00837">
    <property type="entry name" value="DPBB_1"/>
    <property type="match status" value="1"/>
</dbReference>
<sequence length="436" mass="47583">MMSSVRGKSQGGACGLADDVQKPPYSAMIAAGNSRIFKQGKGCGECYQIKCTRLPYCSENPIKVTITDECPGACNDVPFHFDLSGTAFGAMASSGYADRLRNLGQVDIQFRRVPCYYGRTKIAFKIDAASNPNWFATAIEFDAGDGGLRSVEIAPAGTHDFVQMNNIWGAVWSANIDPSFRAPFSFRLISPTNKMVVAGNAVPANFVPGQIYSSHFTPRKKVPVLMVTKSTVPCYYGRTKIAFKIDAASNPNWFATAIEFDAGDGGLRSVEIAPAGTHDFVQMNNIWGAVWSANIDPSFRAPFSFRLISPTNKMVVAGNAVPANFVPEFFWSNPVIELENQLYSFPDVGPSVDKRAIVFLEAQDRVTKGAFLGLLASRFEASNNVLLVSSFESTGHRPEKEPRSPNYARFKKLFGLVLGCRAFCLTTCHSLKLHGI</sequence>
<dbReference type="Pfam" id="PF01357">
    <property type="entry name" value="Expansin_C"/>
    <property type="match status" value="2"/>
</dbReference>
<evidence type="ECO:0000259" key="4">
    <source>
        <dbReference type="PROSITE" id="PS50842"/>
    </source>
</evidence>
<dbReference type="PRINTS" id="PR00829">
    <property type="entry name" value="LOLP1ALLERGN"/>
</dbReference>
<proteinExistence type="inferred from homology"/>
<comment type="similarity">
    <text evidence="3">Belongs to the expansin family.</text>
</comment>
<dbReference type="SUPFAM" id="SSF50685">
    <property type="entry name" value="Barwin-like endoglucanases"/>
    <property type="match status" value="1"/>
</dbReference>
<dbReference type="AlphaFoldDB" id="A0A2U1NNJ7"/>
<dbReference type="Gene3D" id="2.40.40.10">
    <property type="entry name" value="RlpA-like domain"/>
    <property type="match status" value="1"/>
</dbReference>
<keyword evidence="7" id="KW-1185">Reference proteome</keyword>
<dbReference type="InterPro" id="IPR007118">
    <property type="entry name" value="Expan_Lol_pI"/>
</dbReference>
<keyword evidence="2" id="KW-0964">Secreted</keyword>
<dbReference type="EMBL" id="PKPP01002462">
    <property type="protein sequence ID" value="PWA75084.1"/>
    <property type="molecule type" value="Genomic_DNA"/>
</dbReference>
<dbReference type="InterPro" id="IPR005795">
    <property type="entry name" value="LolPI"/>
</dbReference>
<comment type="subcellular location">
    <subcellularLocation>
        <location evidence="1">Secreted</location>
    </subcellularLocation>
</comment>
<dbReference type="InterPro" id="IPR007112">
    <property type="entry name" value="Expansin/allergen_DPBB_dom"/>
</dbReference>
<comment type="caution">
    <text evidence="6">The sequence shown here is derived from an EMBL/GenBank/DDBJ whole genome shotgun (WGS) entry which is preliminary data.</text>
</comment>
<dbReference type="InterPro" id="IPR009009">
    <property type="entry name" value="RlpA-like_DPBB"/>
</dbReference>
<dbReference type="OrthoDB" id="406505at2759"/>
<dbReference type="InterPro" id="IPR007117">
    <property type="entry name" value="Expansin_CBD"/>
</dbReference>
<dbReference type="PROSITE" id="PS50843">
    <property type="entry name" value="EXPANSIN_CBD"/>
    <property type="match status" value="2"/>
</dbReference>
<dbReference type="Pfam" id="PF03330">
    <property type="entry name" value="DPBB_1"/>
    <property type="match status" value="1"/>
</dbReference>
<dbReference type="GO" id="GO:0005576">
    <property type="term" value="C:extracellular region"/>
    <property type="evidence" value="ECO:0007669"/>
    <property type="project" value="UniProtKB-SubCell"/>
</dbReference>
<dbReference type="InterPro" id="IPR036908">
    <property type="entry name" value="RlpA-like_sf"/>
</dbReference>
<dbReference type="PRINTS" id="PR01225">
    <property type="entry name" value="EXPANSNFAMLY"/>
</dbReference>
<organism evidence="6 7">
    <name type="scientific">Artemisia annua</name>
    <name type="common">Sweet wormwood</name>
    <dbReference type="NCBI Taxonomy" id="35608"/>
    <lineage>
        <taxon>Eukaryota</taxon>
        <taxon>Viridiplantae</taxon>
        <taxon>Streptophyta</taxon>
        <taxon>Embryophyta</taxon>
        <taxon>Tracheophyta</taxon>
        <taxon>Spermatophyta</taxon>
        <taxon>Magnoliopsida</taxon>
        <taxon>eudicotyledons</taxon>
        <taxon>Gunneridae</taxon>
        <taxon>Pentapetalae</taxon>
        <taxon>asterids</taxon>
        <taxon>campanulids</taxon>
        <taxon>Asterales</taxon>
        <taxon>Asteraceae</taxon>
        <taxon>Asteroideae</taxon>
        <taxon>Anthemideae</taxon>
        <taxon>Artemisiinae</taxon>
        <taxon>Artemisia</taxon>
    </lineage>
</organism>
<evidence type="ECO:0000256" key="3">
    <source>
        <dbReference type="RuleBase" id="RU003460"/>
    </source>
</evidence>
<dbReference type="PANTHER" id="PTHR31692">
    <property type="entry name" value="EXPANSIN-B3"/>
    <property type="match status" value="1"/>
</dbReference>
<protein>
    <submittedName>
        <fullName evidence="6">Expansin B4</fullName>
    </submittedName>
</protein>
<dbReference type="PANTHER" id="PTHR31692:SF134">
    <property type="entry name" value="EXPANSIN_LOL PI, EXPANSIN, CELLULOSE-BINDING-LIKE DOMAIN SUPERFAMILY"/>
    <property type="match status" value="1"/>
</dbReference>
<dbReference type="GO" id="GO:0009653">
    <property type="term" value="P:anatomical structure morphogenesis"/>
    <property type="evidence" value="ECO:0007669"/>
    <property type="project" value="UniProtKB-ARBA"/>
</dbReference>
<name>A0A2U1NNJ7_ARTAN</name>
<reference evidence="6 7" key="1">
    <citation type="journal article" date="2018" name="Mol. Plant">
        <title>The genome of Artemisia annua provides insight into the evolution of Asteraceae family and artemisinin biosynthesis.</title>
        <authorList>
            <person name="Shen Q."/>
            <person name="Zhang L."/>
            <person name="Liao Z."/>
            <person name="Wang S."/>
            <person name="Yan T."/>
            <person name="Shi P."/>
            <person name="Liu M."/>
            <person name="Fu X."/>
            <person name="Pan Q."/>
            <person name="Wang Y."/>
            <person name="Lv Z."/>
            <person name="Lu X."/>
            <person name="Zhang F."/>
            <person name="Jiang W."/>
            <person name="Ma Y."/>
            <person name="Chen M."/>
            <person name="Hao X."/>
            <person name="Li L."/>
            <person name="Tang Y."/>
            <person name="Lv G."/>
            <person name="Zhou Y."/>
            <person name="Sun X."/>
            <person name="Brodelius P.E."/>
            <person name="Rose J.K.C."/>
            <person name="Tang K."/>
        </authorList>
    </citation>
    <scope>NUCLEOTIDE SEQUENCE [LARGE SCALE GENOMIC DNA]</scope>
    <source>
        <strain evidence="7">cv. Huhao1</strain>
        <tissue evidence="6">Leaf</tissue>
    </source>
</reference>
<dbReference type="SUPFAM" id="SSF49590">
    <property type="entry name" value="PHL pollen allergen"/>
    <property type="match status" value="2"/>
</dbReference>
<evidence type="ECO:0000313" key="7">
    <source>
        <dbReference type="Proteomes" id="UP000245207"/>
    </source>
</evidence>
<accession>A0A2U1NNJ7</accession>
<feature type="domain" description="Expansin-like CBD" evidence="5">
    <location>
        <begin position="252"/>
        <end position="333"/>
    </location>
</feature>
<dbReference type="InterPro" id="IPR036749">
    <property type="entry name" value="Expansin_CBD_sf"/>
</dbReference>
<feature type="domain" description="Expansin-like EG45" evidence="4">
    <location>
        <begin position="11"/>
        <end position="120"/>
    </location>
</feature>
<evidence type="ECO:0000313" key="6">
    <source>
        <dbReference type="EMBL" id="PWA75084.1"/>
    </source>
</evidence>
<dbReference type="STRING" id="35608.A0A2U1NNJ7"/>
<gene>
    <name evidence="6" type="ORF">CTI12_AA246290</name>
</gene>
<evidence type="ECO:0000259" key="5">
    <source>
        <dbReference type="PROSITE" id="PS50843"/>
    </source>
</evidence>
<evidence type="ECO:0000256" key="2">
    <source>
        <dbReference type="ARBA" id="ARBA00022525"/>
    </source>
</evidence>
<evidence type="ECO:0000256" key="1">
    <source>
        <dbReference type="ARBA" id="ARBA00004613"/>
    </source>
</evidence>
<dbReference type="Gene3D" id="2.60.40.760">
    <property type="entry name" value="Expansin, cellulose-binding-like domain"/>
    <property type="match status" value="2"/>
</dbReference>
<dbReference type="PROSITE" id="PS50842">
    <property type="entry name" value="EXPANSIN_EG45"/>
    <property type="match status" value="1"/>
</dbReference>
<dbReference type="Proteomes" id="UP000245207">
    <property type="component" value="Unassembled WGS sequence"/>
</dbReference>